<evidence type="ECO:0000313" key="2">
    <source>
        <dbReference type="Proteomes" id="UP000036367"/>
    </source>
</evidence>
<proteinExistence type="predicted"/>
<dbReference type="OrthoDB" id="1303783at2"/>
<reference evidence="1" key="1">
    <citation type="submission" date="2015-05" db="EMBL/GenBank/DDBJ databases">
        <title>Permanent draft genome of Rhodopirellula islandicus K833.</title>
        <authorList>
            <person name="Kizina J."/>
            <person name="Richter M."/>
            <person name="Glockner F.O."/>
            <person name="Harder J."/>
        </authorList>
    </citation>
    <scope>NUCLEOTIDE SEQUENCE [LARGE SCALE GENOMIC DNA]</scope>
    <source>
        <strain evidence="1">K833</strain>
    </source>
</reference>
<comment type="caution">
    <text evidence="1">The sequence shown here is derived from an EMBL/GenBank/DDBJ whole genome shotgun (WGS) entry which is preliminary data.</text>
</comment>
<dbReference type="RefSeq" id="WP_150122521.1">
    <property type="nucleotide sequence ID" value="NZ_LECT01000016.1"/>
</dbReference>
<evidence type="ECO:0000313" key="1">
    <source>
        <dbReference type="EMBL" id="KLU06185.1"/>
    </source>
</evidence>
<name>A0A0J1BI05_RHOIS</name>
<accession>A0A0J1BI05</accession>
<dbReference type="Proteomes" id="UP000036367">
    <property type="component" value="Unassembled WGS sequence"/>
</dbReference>
<dbReference type="EMBL" id="LECT01000016">
    <property type="protein sequence ID" value="KLU06185.1"/>
    <property type="molecule type" value="Genomic_DNA"/>
</dbReference>
<dbReference type="STRING" id="595434.RISK_002036"/>
<dbReference type="PATRIC" id="fig|595434.4.peg.1950"/>
<gene>
    <name evidence="1" type="ORF">RISK_002036</name>
</gene>
<sequence length="456" mass="52173">MRSPRFVASSVSADTKDAQSLLPGGGGANIFAWKAFCISSHWAKSKGMAFTVAFICPFMTPALFDRPMKLKSHRVMRSELESLRSFFDSTKRAYEIAEEIWQARYTSPQLREQLKTNEVDVSPHDTSLGKRSQRKRLHTMLCELTLVRVVSVLEVFLVDSVKDVFVVTKRPFMDPNLRIEMSQDELIANSSPAKILGRIIDRETRRLSSGGFKEVIKYYKRRFDIDLSCISPGYSVMQEYHDRRHLLVHRLGRTDKVYRRTYKTVSKTVDVADDYIEKLFTDTASFVECVCDQLEVFLRREDISNSSMNARQITDITFLKNEIVDCLQPSFHFWAGDEYVTTNEILAGTHRNMDGSIRHYFNGTDPALQCINKCLKEEARNGTITFNTVASAVAHKKVSEQVVEQVFQKLPEQPWQTGIHKRIAEELGLSNGTVSSAIQTLISRGRFKQQIHGRLF</sequence>
<keyword evidence="2" id="KW-1185">Reference proteome</keyword>
<protein>
    <submittedName>
        <fullName evidence="1">Uncharacterized protein</fullName>
    </submittedName>
</protein>
<organism evidence="1 2">
    <name type="scientific">Rhodopirellula islandica</name>
    <dbReference type="NCBI Taxonomy" id="595434"/>
    <lineage>
        <taxon>Bacteria</taxon>
        <taxon>Pseudomonadati</taxon>
        <taxon>Planctomycetota</taxon>
        <taxon>Planctomycetia</taxon>
        <taxon>Pirellulales</taxon>
        <taxon>Pirellulaceae</taxon>
        <taxon>Rhodopirellula</taxon>
    </lineage>
</organism>
<dbReference type="AlphaFoldDB" id="A0A0J1BI05"/>